<reference evidence="1 2" key="1">
    <citation type="submission" date="2015-01" db="EMBL/GenBank/DDBJ databases">
        <title>Evolution of Trichinella species and genotypes.</title>
        <authorList>
            <person name="Korhonen P.K."/>
            <person name="Edoardo P."/>
            <person name="Giuseppe L.R."/>
            <person name="Gasser R.B."/>
        </authorList>
    </citation>
    <scope>NUCLEOTIDE SEQUENCE [LARGE SCALE GENOMIC DNA]</scope>
    <source>
        <strain evidence="1">ISS37</strain>
    </source>
</reference>
<evidence type="ECO:0000313" key="1">
    <source>
        <dbReference type="EMBL" id="KRX14892.1"/>
    </source>
</evidence>
<dbReference type="EMBL" id="JYDL01000147">
    <property type="protein sequence ID" value="KRX14892.1"/>
    <property type="molecule type" value="Genomic_DNA"/>
</dbReference>
<evidence type="ECO:0000313" key="2">
    <source>
        <dbReference type="Proteomes" id="UP000054630"/>
    </source>
</evidence>
<dbReference type="AlphaFoldDB" id="A0A0V0RK61"/>
<name>A0A0V0RK61_9BILA</name>
<gene>
    <name evidence="1" type="ORF">T07_3393</name>
</gene>
<sequence>MASSNGLWLKCPLLFEEDRKLWAAFPEKLTKSPHEIFKTLTEAEIPIAEDSTLATFSNLAMPRSSGSQGSKEPLHCPIRRQSIWHCQKHARKQCTSNGRIEEITGISKSVNLHSGKHGALKLARNPVFLARSTSTCDTSSLQSDTGGKE</sequence>
<accession>A0A0V0RK61</accession>
<proteinExistence type="predicted"/>
<comment type="caution">
    <text evidence="1">The sequence shown here is derived from an EMBL/GenBank/DDBJ whole genome shotgun (WGS) entry which is preliminary data.</text>
</comment>
<organism evidence="1 2">
    <name type="scientific">Trichinella nelsoni</name>
    <dbReference type="NCBI Taxonomy" id="6336"/>
    <lineage>
        <taxon>Eukaryota</taxon>
        <taxon>Metazoa</taxon>
        <taxon>Ecdysozoa</taxon>
        <taxon>Nematoda</taxon>
        <taxon>Enoplea</taxon>
        <taxon>Dorylaimia</taxon>
        <taxon>Trichinellida</taxon>
        <taxon>Trichinellidae</taxon>
        <taxon>Trichinella</taxon>
    </lineage>
</organism>
<protein>
    <submittedName>
        <fullName evidence="1">Uncharacterized protein</fullName>
    </submittedName>
</protein>
<dbReference type="Proteomes" id="UP000054630">
    <property type="component" value="Unassembled WGS sequence"/>
</dbReference>
<keyword evidence="2" id="KW-1185">Reference proteome</keyword>